<name>A0ABT6Z836_9BACT</name>
<dbReference type="Proteomes" id="UP001225761">
    <property type="component" value="Unassembled WGS sequence"/>
</dbReference>
<proteinExistence type="predicted"/>
<comment type="caution">
    <text evidence="1">The sequence shown here is derived from an EMBL/GenBank/DDBJ whole genome shotgun (WGS) entry which is preliminary data.</text>
</comment>
<dbReference type="EMBL" id="JASHIE010000019">
    <property type="protein sequence ID" value="MDI9877287.1"/>
    <property type="molecule type" value="Genomic_DNA"/>
</dbReference>
<dbReference type="PANTHER" id="PTHR31252:SF11">
    <property type="entry name" value="DUF4419 DOMAIN-CONTAINING PROTEIN"/>
    <property type="match status" value="1"/>
</dbReference>
<dbReference type="RefSeq" id="WP_283383402.1">
    <property type="nucleotide sequence ID" value="NZ_JASHIE010000019.1"/>
</dbReference>
<keyword evidence="2" id="KW-1185">Reference proteome</keyword>
<dbReference type="InterPro" id="IPR025533">
    <property type="entry name" value="DUF4419"/>
</dbReference>
<reference evidence="1 2" key="1">
    <citation type="submission" date="2023-05" db="EMBL/GenBank/DDBJ databases">
        <title>Novel species of genus Flectobacillus isolated from stream in China.</title>
        <authorList>
            <person name="Lu H."/>
        </authorList>
    </citation>
    <scope>NUCLEOTIDE SEQUENCE [LARGE SCALE GENOMIC DNA]</scope>
    <source>
        <strain evidence="1 2">LFS242W</strain>
    </source>
</reference>
<accession>A0ABT6Z836</accession>
<protein>
    <submittedName>
        <fullName evidence="1">DUF4419 domain-containing protein</fullName>
    </submittedName>
</protein>
<dbReference type="PANTHER" id="PTHR31252">
    <property type="entry name" value="DUF4419 DOMAIN-CONTAINING PROTEIN"/>
    <property type="match status" value="1"/>
</dbReference>
<gene>
    <name evidence="1" type="ORF">QM481_22295</name>
</gene>
<evidence type="ECO:0000313" key="2">
    <source>
        <dbReference type="Proteomes" id="UP001225761"/>
    </source>
</evidence>
<organism evidence="1 2">
    <name type="scientific">Flectobacillus rivi</name>
    <dbReference type="NCBI Taxonomy" id="2984209"/>
    <lineage>
        <taxon>Bacteria</taxon>
        <taxon>Pseudomonadati</taxon>
        <taxon>Bacteroidota</taxon>
        <taxon>Cytophagia</taxon>
        <taxon>Cytophagales</taxon>
        <taxon>Flectobacillaceae</taxon>
        <taxon>Flectobacillus</taxon>
    </lineage>
</organism>
<dbReference type="Pfam" id="PF14388">
    <property type="entry name" value="DUF4419"/>
    <property type="match status" value="1"/>
</dbReference>
<sequence length="273" mass="31299">MPTAYCLKRINATLFCNGFYISGWMIKLFPYIKQMEESTQRNANGETITKEILKRNPFLKDDLYLKSTLSTDNFPSGILKVPINWENHYKKTNTKLELCAGFLGISQYPDKSLEPLISWVVASTKDEKTTFENNAVDYSMVHRENDWSPNFASYVIDSAIYDYKTNATTSKSLAYIKSYLLTSMANDSKWSSVKLEHDTLKIEILVNGKVGEVSFSKTKNPTLNQFLYQSLRKLPAPWLPARATIDAVIELMEDENLSRKKIRVNSLVEIPFQ</sequence>
<evidence type="ECO:0000313" key="1">
    <source>
        <dbReference type="EMBL" id="MDI9877287.1"/>
    </source>
</evidence>